<keyword evidence="7" id="KW-1185">Reference proteome</keyword>
<feature type="domain" description="RNA polymerase sigma factor 70 region 4 type 2" evidence="5">
    <location>
        <begin position="128"/>
        <end position="172"/>
    </location>
</feature>
<dbReference type="InterPro" id="IPR013325">
    <property type="entry name" value="RNA_pol_sigma_r2"/>
</dbReference>
<evidence type="ECO:0000256" key="1">
    <source>
        <dbReference type="ARBA" id="ARBA00010641"/>
    </source>
</evidence>
<dbReference type="PANTHER" id="PTHR43133">
    <property type="entry name" value="RNA POLYMERASE ECF-TYPE SIGMA FACTO"/>
    <property type="match status" value="1"/>
</dbReference>
<dbReference type="AlphaFoldDB" id="A0A7W4J1Y1"/>
<reference evidence="6 7" key="1">
    <citation type="submission" date="2020-04" db="EMBL/GenBank/DDBJ databases">
        <title>Description of novel Gluconacetobacter.</title>
        <authorList>
            <person name="Sombolestani A."/>
        </authorList>
    </citation>
    <scope>NUCLEOTIDE SEQUENCE [LARGE SCALE GENOMIC DNA]</scope>
    <source>
        <strain evidence="6 7">LMG 27724</strain>
    </source>
</reference>
<keyword evidence="2" id="KW-0805">Transcription regulation</keyword>
<dbReference type="GO" id="GO:0003677">
    <property type="term" value="F:DNA binding"/>
    <property type="evidence" value="ECO:0007669"/>
    <property type="project" value="InterPro"/>
</dbReference>
<dbReference type="SUPFAM" id="SSF88946">
    <property type="entry name" value="Sigma2 domain of RNA polymerase sigma factors"/>
    <property type="match status" value="1"/>
</dbReference>
<dbReference type="EMBL" id="JABEQE010000011">
    <property type="protein sequence ID" value="MBB2173012.1"/>
    <property type="molecule type" value="Genomic_DNA"/>
</dbReference>
<dbReference type="SUPFAM" id="SSF88659">
    <property type="entry name" value="Sigma3 and sigma4 domains of RNA polymerase sigma factors"/>
    <property type="match status" value="1"/>
</dbReference>
<evidence type="ECO:0000313" key="6">
    <source>
        <dbReference type="EMBL" id="MBB2173012.1"/>
    </source>
</evidence>
<dbReference type="CDD" id="cd06171">
    <property type="entry name" value="Sigma70_r4"/>
    <property type="match status" value="1"/>
</dbReference>
<keyword evidence="3" id="KW-0731">Sigma factor</keyword>
<dbReference type="NCBIfam" id="TIGR02937">
    <property type="entry name" value="sigma70-ECF"/>
    <property type="match status" value="1"/>
</dbReference>
<organism evidence="6 7">
    <name type="scientific">Gluconacetobacter asukensis</name>
    <dbReference type="NCBI Taxonomy" id="1017181"/>
    <lineage>
        <taxon>Bacteria</taxon>
        <taxon>Pseudomonadati</taxon>
        <taxon>Pseudomonadota</taxon>
        <taxon>Alphaproteobacteria</taxon>
        <taxon>Acetobacterales</taxon>
        <taxon>Acetobacteraceae</taxon>
        <taxon>Gluconacetobacter</taxon>
    </lineage>
</organism>
<dbReference type="InterPro" id="IPR036388">
    <property type="entry name" value="WH-like_DNA-bd_sf"/>
</dbReference>
<protein>
    <submittedName>
        <fullName evidence="6">RNA polymerase sigma factor</fullName>
    </submittedName>
</protein>
<evidence type="ECO:0000256" key="2">
    <source>
        <dbReference type="ARBA" id="ARBA00023015"/>
    </source>
</evidence>
<dbReference type="Gene3D" id="1.10.10.10">
    <property type="entry name" value="Winged helix-like DNA-binding domain superfamily/Winged helix DNA-binding domain"/>
    <property type="match status" value="1"/>
</dbReference>
<dbReference type="GO" id="GO:0006352">
    <property type="term" value="P:DNA-templated transcription initiation"/>
    <property type="evidence" value="ECO:0007669"/>
    <property type="project" value="InterPro"/>
</dbReference>
<keyword evidence="4" id="KW-0804">Transcription</keyword>
<evidence type="ECO:0000259" key="5">
    <source>
        <dbReference type="Pfam" id="PF08281"/>
    </source>
</evidence>
<dbReference type="InterPro" id="IPR013324">
    <property type="entry name" value="RNA_pol_sigma_r3/r4-like"/>
</dbReference>
<dbReference type="InterPro" id="IPR013249">
    <property type="entry name" value="RNA_pol_sigma70_r4_t2"/>
</dbReference>
<dbReference type="RefSeq" id="WP_182979532.1">
    <property type="nucleotide sequence ID" value="NZ_JABEQE010000011.1"/>
</dbReference>
<gene>
    <name evidence="6" type="ORF">HLH35_12945</name>
</gene>
<dbReference type="InterPro" id="IPR039425">
    <property type="entry name" value="RNA_pol_sigma-70-like"/>
</dbReference>
<evidence type="ECO:0000256" key="4">
    <source>
        <dbReference type="ARBA" id="ARBA00023163"/>
    </source>
</evidence>
<dbReference type="GO" id="GO:0016987">
    <property type="term" value="F:sigma factor activity"/>
    <property type="evidence" value="ECO:0007669"/>
    <property type="project" value="UniProtKB-KW"/>
</dbReference>
<accession>A0A7W4J1Y1</accession>
<sequence length="184" mass="21167">MQGFPASSEPAGVLREERFRWLAAEILPHEAAVRQWLYRHRLVNATPDDIIQECYARLCAWSPDQVVNGRALFFHCARNLMVEHARKARVEYLDRDLDPGEIDIADTSPPPDRILAAREELNRLKGKMLGLPTLCRDVFVMRKIYNLSHEQIALRLGISRRSVRREVARGLDLLDIKNDGQDTI</sequence>
<evidence type="ECO:0000256" key="3">
    <source>
        <dbReference type="ARBA" id="ARBA00023082"/>
    </source>
</evidence>
<proteinExistence type="inferred from homology"/>
<name>A0A7W4J1Y1_9PROT</name>
<comment type="caution">
    <text evidence="6">The sequence shown here is derived from an EMBL/GenBank/DDBJ whole genome shotgun (WGS) entry which is preliminary data.</text>
</comment>
<evidence type="ECO:0000313" key="7">
    <source>
        <dbReference type="Proteomes" id="UP000577891"/>
    </source>
</evidence>
<dbReference type="InterPro" id="IPR014284">
    <property type="entry name" value="RNA_pol_sigma-70_dom"/>
</dbReference>
<dbReference type="PANTHER" id="PTHR43133:SF63">
    <property type="entry name" value="RNA POLYMERASE SIGMA FACTOR FECI-RELATED"/>
    <property type="match status" value="1"/>
</dbReference>
<comment type="similarity">
    <text evidence="1">Belongs to the sigma-70 factor family. ECF subfamily.</text>
</comment>
<dbReference type="Pfam" id="PF08281">
    <property type="entry name" value="Sigma70_r4_2"/>
    <property type="match status" value="1"/>
</dbReference>
<dbReference type="Proteomes" id="UP000577891">
    <property type="component" value="Unassembled WGS sequence"/>
</dbReference>